<organism evidence="7 8">
    <name type="scientific">Porphyridium purpureum</name>
    <name type="common">Red alga</name>
    <name type="synonym">Porphyridium cruentum</name>
    <dbReference type="NCBI Taxonomy" id="35688"/>
    <lineage>
        <taxon>Eukaryota</taxon>
        <taxon>Rhodophyta</taxon>
        <taxon>Bangiophyceae</taxon>
        <taxon>Porphyridiales</taxon>
        <taxon>Porphyridiaceae</taxon>
        <taxon>Porphyridium</taxon>
    </lineage>
</organism>
<dbReference type="GO" id="GO:0006366">
    <property type="term" value="P:transcription by RNA polymerase II"/>
    <property type="evidence" value="ECO:0007669"/>
    <property type="project" value="TreeGrafter"/>
</dbReference>
<dbReference type="Gene3D" id="3.90.940.10">
    <property type="match status" value="1"/>
</dbReference>
<dbReference type="PIRSF" id="PIRSF500154">
    <property type="entry name" value="RPB6"/>
    <property type="match status" value="1"/>
</dbReference>
<dbReference type="PANTHER" id="PTHR47227">
    <property type="entry name" value="DNA-DIRECTED RNA POLYMERASE SUBUNIT K"/>
    <property type="match status" value="1"/>
</dbReference>
<dbReference type="Proteomes" id="UP000324585">
    <property type="component" value="Unassembled WGS sequence"/>
</dbReference>
<evidence type="ECO:0000256" key="2">
    <source>
        <dbReference type="ARBA" id="ARBA00022478"/>
    </source>
</evidence>
<dbReference type="NCBIfam" id="NF002207">
    <property type="entry name" value="PRK01099.1-2"/>
    <property type="match status" value="1"/>
</dbReference>
<dbReference type="SMART" id="SM01409">
    <property type="entry name" value="RNA_pol_Rpb6"/>
    <property type="match status" value="1"/>
</dbReference>
<dbReference type="InterPro" id="IPR020708">
    <property type="entry name" value="DNA-dir_RNA_polK_14-18kDa_CS"/>
</dbReference>
<dbReference type="InterPro" id="IPR006110">
    <property type="entry name" value="Pol_omega/Rpo6/RPB6"/>
</dbReference>
<name>A0A5J4YLM1_PORPP</name>
<dbReference type="GO" id="GO:0003899">
    <property type="term" value="F:DNA-directed RNA polymerase activity"/>
    <property type="evidence" value="ECO:0007669"/>
    <property type="project" value="InterPro"/>
</dbReference>
<dbReference type="GO" id="GO:0006360">
    <property type="term" value="P:transcription by RNA polymerase I"/>
    <property type="evidence" value="ECO:0007669"/>
    <property type="project" value="TreeGrafter"/>
</dbReference>
<reference evidence="8" key="1">
    <citation type="journal article" date="2019" name="Nat. Commun.">
        <title>Expansion of phycobilisome linker gene families in mesophilic red algae.</title>
        <authorList>
            <person name="Lee J."/>
            <person name="Kim D."/>
            <person name="Bhattacharya D."/>
            <person name="Yoon H.S."/>
        </authorList>
    </citation>
    <scope>NUCLEOTIDE SEQUENCE [LARGE SCALE GENOMIC DNA]</scope>
    <source>
        <strain evidence="8">CCMP 1328</strain>
    </source>
</reference>
<dbReference type="PANTHER" id="PTHR47227:SF5">
    <property type="entry name" value="DNA-DIRECTED RNA POLYMERASES I, II, AND III SUBUNIT RPABC2"/>
    <property type="match status" value="1"/>
</dbReference>
<protein>
    <submittedName>
        <fullName evidence="7">DNA-directed RNA polymerases I, II, and III subunit RPABC2</fullName>
    </submittedName>
</protein>
<feature type="region of interest" description="Disordered" evidence="6">
    <location>
        <begin position="1"/>
        <end position="43"/>
    </location>
</feature>
<dbReference type="GO" id="GO:0005665">
    <property type="term" value="C:RNA polymerase II, core complex"/>
    <property type="evidence" value="ECO:0007669"/>
    <property type="project" value="InterPro"/>
</dbReference>
<evidence type="ECO:0000313" key="7">
    <source>
        <dbReference type="EMBL" id="KAA8492379.1"/>
    </source>
</evidence>
<gene>
    <name evidence="7" type="ORF">FVE85_7886</name>
</gene>
<evidence type="ECO:0000256" key="6">
    <source>
        <dbReference type="SAM" id="MobiDB-lite"/>
    </source>
</evidence>
<proteinExistence type="inferred from homology"/>
<dbReference type="SUPFAM" id="SSF63562">
    <property type="entry name" value="RPB6/omega subunit-like"/>
    <property type="match status" value="1"/>
</dbReference>
<dbReference type="PROSITE" id="PS01111">
    <property type="entry name" value="RNA_POL_K_14KD"/>
    <property type="match status" value="1"/>
</dbReference>
<dbReference type="Pfam" id="PF01192">
    <property type="entry name" value="RNA_pol_Rpb6"/>
    <property type="match status" value="1"/>
</dbReference>
<evidence type="ECO:0000313" key="8">
    <source>
        <dbReference type="Proteomes" id="UP000324585"/>
    </source>
</evidence>
<keyword evidence="8" id="KW-1185">Reference proteome</keyword>
<dbReference type="InterPro" id="IPR028363">
    <property type="entry name" value="RPB6"/>
</dbReference>
<comment type="similarity">
    <text evidence="5">Belongs to the archaeal Rpo6/eukaryotic RPB6 RNA polymerase subunit family.</text>
</comment>
<dbReference type="InterPro" id="IPR036161">
    <property type="entry name" value="RPB6/omega-like_sf"/>
</dbReference>
<keyword evidence="3" id="KW-0804">Transcription</keyword>
<dbReference type="InterPro" id="IPR006111">
    <property type="entry name" value="Rpo6/Rpb6"/>
</dbReference>
<comment type="caution">
    <text evidence="7">The sequence shown here is derived from an EMBL/GenBank/DDBJ whole genome shotgun (WGS) entry which is preliminary data.</text>
</comment>
<evidence type="ECO:0000256" key="5">
    <source>
        <dbReference type="ARBA" id="ARBA00025773"/>
    </source>
</evidence>
<accession>A0A5J4YLM1</accession>
<comment type="subcellular location">
    <subcellularLocation>
        <location evidence="1">Nucleus</location>
    </subcellularLocation>
</comment>
<keyword evidence="2 7" id="KW-0240">DNA-directed RNA polymerase</keyword>
<dbReference type="OMA" id="DEMEADY"/>
<dbReference type="GO" id="GO:0042797">
    <property type="term" value="P:tRNA transcription by RNA polymerase III"/>
    <property type="evidence" value="ECO:0007669"/>
    <property type="project" value="TreeGrafter"/>
</dbReference>
<evidence type="ECO:0000256" key="4">
    <source>
        <dbReference type="ARBA" id="ARBA00023242"/>
    </source>
</evidence>
<evidence type="ECO:0000256" key="3">
    <source>
        <dbReference type="ARBA" id="ARBA00023163"/>
    </source>
</evidence>
<dbReference type="EMBL" id="VRMN01000009">
    <property type="protein sequence ID" value="KAA8492379.1"/>
    <property type="molecule type" value="Genomic_DNA"/>
</dbReference>
<sequence length="140" mass="15645">MADYDAMDGADVGNYDEVDEMEADYDDPGAGDEEIEEAEAGEDEVTVGGVAADKHKRVEPALRRTTPYMTKYERARILGLRAQQISMGAPVTVKIAGETDPLQIARQELLEKKIPITIRRYLPDGSYEDFQVHELIIEDQ</sequence>
<dbReference type="NCBIfam" id="NF002208">
    <property type="entry name" value="PRK01099.1-3"/>
    <property type="match status" value="1"/>
</dbReference>
<dbReference type="GO" id="GO:0005666">
    <property type="term" value="C:RNA polymerase III complex"/>
    <property type="evidence" value="ECO:0007669"/>
    <property type="project" value="TreeGrafter"/>
</dbReference>
<dbReference type="GO" id="GO:0003677">
    <property type="term" value="F:DNA binding"/>
    <property type="evidence" value="ECO:0007669"/>
    <property type="project" value="InterPro"/>
</dbReference>
<keyword evidence="4" id="KW-0539">Nucleus</keyword>
<dbReference type="GO" id="GO:0005736">
    <property type="term" value="C:RNA polymerase I complex"/>
    <property type="evidence" value="ECO:0007669"/>
    <property type="project" value="TreeGrafter"/>
</dbReference>
<dbReference type="PIRSF" id="PIRSF000778">
    <property type="entry name" value="RpoK/RPB6"/>
    <property type="match status" value="1"/>
</dbReference>
<dbReference type="AlphaFoldDB" id="A0A5J4YLM1"/>
<evidence type="ECO:0000256" key="1">
    <source>
        <dbReference type="ARBA" id="ARBA00004123"/>
    </source>
</evidence>
<dbReference type="OrthoDB" id="259769at2759"/>